<protein>
    <submittedName>
        <fullName evidence="4">YigZ family protein</fullName>
    </submittedName>
</protein>
<dbReference type="Gene3D" id="3.30.230.30">
    <property type="entry name" value="Impact, N-terminal domain"/>
    <property type="match status" value="1"/>
</dbReference>
<feature type="domain" description="Impact N-terminal" evidence="2">
    <location>
        <begin position="19"/>
        <end position="126"/>
    </location>
</feature>
<dbReference type="InterPro" id="IPR020568">
    <property type="entry name" value="Ribosomal_Su5_D2-typ_SF"/>
</dbReference>
<dbReference type="Pfam" id="PF09186">
    <property type="entry name" value="DUF1949"/>
    <property type="match status" value="1"/>
</dbReference>
<evidence type="ECO:0000259" key="3">
    <source>
        <dbReference type="Pfam" id="PF09186"/>
    </source>
</evidence>
<dbReference type="EMBL" id="CP063213">
    <property type="protein sequence ID" value="QOR46235.1"/>
    <property type="molecule type" value="Genomic_DNA"/>
</dbReference>
<dbReference type="PROSITE" id="PS00910">
    <property type="entry name" value="UPF0029"/>
    <property type="match status" value="1"/>
</dbReference>
<dbReference type="Proteomes" id="UP000595053">
    <property type="component" value="Chromosome"/>
</dbReference>
<dbReference type="GO" id="GO:0005737">
    <property type="term" value="C:cytoplasm"/>
    <property type="evidence" value="ECO:0007669"/>
    <property type="project" value="TreeGrafter"/>
</dbReference>
<dbReference type="InterPro" id="IPR015269">
    <property type="entry name" value="UPF0029_Impact_C"/>
</dbReference>
<dbReference type="InterPro" id="IPR001498">
    <property type="entry name" value="Impact_N"/>
</dbReference>
<dbReference type="PANTHER" id="PTHR16301">
    <property type="entry name" value="IMPACT-RELATED"/>
    <property type="match status" value="1"/>
</dbReference>
<accession>A0A8A5U9B3</accession>
<evidence type="ECO:0000313" key="5">
    <source>
        <dbReference type="Proteomes" id="UP000595053"/>
    </source>
</evidence>
<evidence type="ECO:0000256" key="1">
    <source>
        <dbReference type="ARBA" id="ARBA00007665"/>
    </source>
</evidence>
<feature type="domain" description="UPF0029" evidence="3">
    <location>
        <begin position="147"/>
        <end position="195"/>
    </location>
</feature>
<keyword evidence="5" id="KW-1185">Reference proteome</keyword>
<name>A0A7M1QY33_9ACTO</name>
<sequence length="217" mass="22945">MTELRLALHTDLRSEIEVKRSRFITIARRVGEVEEARQVLADARAEFPDARHHCSAYVVSQADAQPVLNSSDDGEPSGTAGRPMLDVLTGHGLTDIAVVVVRYFGGTLLGTGGLVRAYSDAVRAALSGTPLASQLKLARMRVSTLHATAGKLEADLRGRGYHVVSVDYGATRTHIDVAVADVSSFAAEIAQLSAGAVKAEDVGVVVVEKPAGSFPAW</sequence>
<proteinExistence type="inferred from homology"/>
<dbReference type="AlphaFoldDB" id="A0A7M1QY33"/>
<reference evidence="4 5" key="1">
    <citation type="submission" date="2020-10" db="EMBL/GenBank/DDBJ databases">
        <title>Trueperella pecoris sp. nov. isolated from bovine and porcine specimens.</title>
        <authorList>
            <person name="Schoenecker L."/>
            <person name="Schnydrig P."/>
            <person name="Brodard I."/>
            <person name="Thomann A."/>
            <person name="Hemphill A."/>
            <person name="Rodriguez-Campos S."/>
            <person name="Perreten V."/>
            <person name="Jores J."/>
            <person name="Kittl S."/>
        </authorList>
    </citation>
    <scope>NUCLEOTIDE SEQUENCE [LARGE SCALE GENOMIC DNA]</scope>
    <source>
        <strain evidence="4 5">15A0121</strain>
    </source>
</reference>
<accession>A0A7M1QY33</accession>
<dbReference type="InterPro" id="IPR020569">
    <property type="entry name" value="UPF0029_Impact_CS"/>
</dbReference>
<dbReference type="SUPFAM" id="SSF54211">
    <property type="entry name" value="Ribosomal protein S5 domain 2-like"/>
    <property type="match status" value="1"/>
</dbReference>
<gene>
    <name evidence="4" type="ORF">INS88_03245</name>
</gene>
<dbReference type="GO" id="GO:0006446">
    <property type="term" value="P:regulation of translational initiation"/>
    <property type="evidence" value="ECO:0007669"/>
    <property type="project" value="TreeGrafter"/>
</dbReference>
<organism evidence="4 5">
    <name type="scientific">Trueperella pecoris</name>
    <dbReference type="NCBI Taxonomy" id="2733571"/>
    <lineage>
        <taxon>Bacteria</taxon>
        <taxon>Bacillati</taxon>
        <taxon>Actinomycetota</taxon>
        <taxon>Actinomycetes</taxon>
        <taxon>Actinomycetales</taxon>
        <taxon>Actinomycetaceae</taxon>
        <taxon>Trueperella</taxon>
    </lineage>
</organism>
<dbReference type="InterPro" id="IPR023582">
    <property type="entry name" value="Impact"/>
</dbReference>
<evidence type="ECO:0000313" key="4">
    <source>
        <dbReference type="EMBL" id="QOR46235.1"/>
    </source>
</evidence>
<dbReference type="Pfam" id="PF01205">
    <property type="entry name" value="Impact_N"/>
    <property type="match status" value="1"/>
</dbReference>
<dbReference type="InterPro" id="IPR036956">
    <property type="entry name" value="Impact_N_sf"/>
</dbReference>
<dbReference type="RefSeq" id="WP_197551552.1">
    <property type="nucleotide sequence ID" value="NZ_CP063213.1"/>
</dbReference>
<evidence type="ECO:0000259" key="2">
    <source>
        <dbReference type="Pfam" id="PF01205"/>
    </source>
</evidence>
<dbReference type="PANTHER" id="PTHR16301:SF20">
    <property type="entry name" value="IMPACT FAMILY MEMBER YIGZ"/>
    <property type="match status" value="1"/>
</dbReference>
<comment type="similarity">
    <text evidence="1">Belongs to the IMPACT family.</text>
</comment>